<dbReference type="PRINTS" id="PR01546">
    <property type="entry name" value="YEAST73DUF"/>
</dbReference>
<evidence type="ECO:0000313" key="3">
    <source>
        <dbReference type="EMBL" id="CCC93472.1"/>
    </source>
</evidence>
<protein>
    <submittedName>
        <fullName evidence="3">Uncharacterized protein TCIL3000_10_2310</fullName>
    </submittedName>
</protein>
<dbReference type="Pfam" id="PF19036">
    <property type="entry name" value="Fuz_longin_1"/>
    <property type="match status" value="1"/>
</dbReference>
<dbReference type="InterPro" id="IPR004353">
    <property type="entry name" value="Mon1"/>
</dbReference>
<organism evidence="3">
    <name type="scientific">Trypanosoma congolense (strain IL3000)</name>
    <dbReference type="NCBI Taxonomy" id="1068625"/>
    <lineage>
        <taxon>Eukaryota</taxon>
        <taxon>Discoba</taxon>
        <taxon>Euglenozoa</taxon>
        <taxon>Kinetoplastea</taxon>
        <taxon>Metakinetoplastina</taxon>
        <taxon>Trypanosomatida</taxon>
        <taxon>Trypanosomatidae</taxon>
        <taxon>Trypanosoma</taxon>
        <taxon>Nannomonas</taxon>
    </lineage>
</organism>
<evidence type="ECO:0000256" key="1">
    <source>
        <dbReference type="SAM" id="MobiDB-lite"/>
    </source>
</evidence>
<dbReference type="EMBL" id="HE575323">
    <property type="protein sequence ID" value="CCC93472.1"/>
    <property type="molecule type" value="Genomic_DNA"/>
</dbReference>
<dbReference type="PANTHER" id="PTHR13027:SF7">
    <property type="entry name" value="VACUOLAR FUSION PROTEIN MON1 HOMOLOG"/>
    <property type="match status" value="1"/>
</dbReference>
<feature type="compositionally biased region" description="Basic and acidic residues" evidence="1">
    <location>
        <begin position="108"/>
        <end position="119"/>
    </location>
</feature>
<reference evidence="3" key="1">
    <citation type="journal article" date="2012" name="Proc. Natl. Acad. Sci. U.S.A.">
        <title>Antigenic diversity is generated by distinct evolutionary mechanisms in African trypanosome species.</title>
        <authorList>
            <person name="Jackson A.P."/>
            <person name="Berry A."/>
            <person name="Aslett M."/>
            <person name="Allison H.C."/>
            <person name="Burton P."/>
            <person name="Vavrova-Anderson J."/>
            <person name="Brown R."/>
            <person name="Browne H."/>
            <person name="Corton N."/>
            <person name="Hauser H."/>
            <person name="Gamble J."/>
            <person name="Gilderthorp R."/>
            <person name="Marcello L."/>
            <person name="McQuillan J."/>
            <person name="Otto T.D."/>
            <person name="Quail M.A."/>
            <person name="Sanders M.J."/>
            <person name="van Tonder A."/>
            <person name="Ginger M.L."/>
            <person name="Field M.C."/>
            <person name="Barry J.D."/>
            <person name="Hertz-Fowler C."/>
            <person name="Berriman M."/>
        </authorList>
    </citation>
    <scope>NUCLEOTIDE SEQUENCE</scope>
    <source>
        <strain evidence="3">IL3000</strain>
    </source>
</reference>
<evidence type="ECO:0000259" key="2">
    <source>
        <dbReference type="Pfam" id="PF19036"/>
    </source>
</evidence>
<sequence>MIGAKMTSEGCGADVEQPACDPITCAGAEDQLPHPGSFSAAPVIAVTGDRAEEVGGIEIVGSDCFSPLDATPHSYKISGNTSLNFPTTCGEGNVSEGALPISSPSDPKLPEQPDNHSDKEDSEDFLLQHKKHVFILTSAGKPLFSRYGDDGRVSELFGVFQVLITMAQHRQEGSSLHWIGSANLNIYFHTDCGLHYVLVSGAGESPYSCKRQLLLITSSTAESRAQCR</sequence>
<name>G0UVQ6_TRYCI</name>
<dbReference type="InterPro" id="IPR043972">
    <property type="entry name" value="FUZ/MON1/HPS1_longin_1"/>
</dbReference>
<dbReference type="GO" id="GO:0016192">
    <property type="term" value="P:vesicle-mediated transport"/>
    <property type="evidence" value="ECO:0007669"/>
    <property type="project" value="InterPro"/>
</dbReference>
<gene>
    <name evidence="3" type="ORF">TCIL3000_10_2310</name>
</gene>
<feature type="domain" description="FUZ/MON1/HPS1 first Longin" evidence="2">
    <location>
        <begin position="131"/>
        <end position="216"/>
    </location>
</feature>
<proteinExistence type="predicted"/>
<dbReference type="AlphaFoldDB" id="G0UVQ6"/>
<dbReference type="GO" id="GO:0006623">
    <property type="term" value="P:protein targeting to vacuole"/>
    <property type="evidence" value="ECO:0007669"/>
    <property type="project" value="InterPro"/>
</dbReference>
<dbReference type="VEuPathDB" id="TriTrypDB:TcIL3000_10_2310"/>
<accession>G0UVQ6</accession>
<dbReference type="PANTHER" id="PTHR13027">
    <property type="entry name" value="SAND PROTEIN-RELATED"/>
    <property type="match status" value="1"/>
</dbReference>
<feature type="region of interest" description="Disordered" evidence="1">
    <location>
        <begin position="94"/>
        <end position="122"/>
    </location>
</feature>